<feature type="transmembrane region" description="Helical" evidence="4">
    <location>
        <begin position="9"/>
        <end position="32"/>
    </location>
</feature>
<feature type="transmembrane region" description="Helical" evidence="4">
    <location>
        <begin position="144"/>
        <end position="160"/>
    </location>
</feature>
<dbReference type="Proteomes" id="UP000177354">
    <property type="component" value="Unassembled WGS sequence"/>
</dbReference>
<dbReference type="PANTHER" id="PTHR44227">
    <property type="match status" value="1"/>
</dbReference>
<dbReference type="Gene3D" id="1.25.40.10">
    <property type="entry name" value="Tetratricopeptide repeat domain"/>
    <property type="match status" value="1"/>
</dbReference>
<feature type="transmembrane region" description="Helical" evidence="4">
    <location>
        <begin position="377"/>
        <end position="394"/>
    </location>
</feature>
<feature type="transmembrane region" description="Helical" evidence="4">
    <location>
        <begin position="78"/>
        <end position="102"/>
    </location>
</feature>
<keyword evidence="4" id="KW-0472">Membrane</keyword>
<dbReference type="GO" id="GO:0035269">
    <property type="term" value="P:protein O-linked glycosylation via mannose"/>
    <property type="evidence" value="ECO:0007669"/>
    <property type="project" value="TreeGrafter"/>
</dbReference>
<evidence type="ECO:0000313" key="6">
    <source>
        <dbReference type="Proteomes" id="UP000177354"/>
    </source>
</evidence>
<dbReference type="SMART" id="SM00028">
    <property type="entry name" value="TPR"/>
    <property type="match status" value="4"/>
</dbReference>
<gene>
    <name evidence="5" type="ORF">A2777_05980</name>
</gene>
<sequence length="579" mass="65869">MRNFPYSTVFIVIIILFGIFSYTNSLHVPFIFDDINGILKNPLTTQLEVIPHLQVHRLRFLPYYSFAINFRIGGWDVFGYHLFNVTLHIANSLLIFFLLRLILKTRNLKVDGSVSHHIIPFTAAVLFLVHPIQTQAVTYVSQRLTLMAAFFYLSTMLLYLKATREKLRLMPYIGAFIAMGVTLICKEIAFTLPITLVSLSLFFPSGRPWKKQVVLLLPFFAIPLTAYLIAIEISNSNILALISLPSGTPSLSRTDYILTQLNVIRTYIRLLIFPVRQNLDYDYPISRSLLEPNMTASLLLLLSILTGALAISKTNRLAAFGVLFFFIALLVESTIIPITDVINEHRVYLPSVGFFILVSIGYAYIYSKLGTPNRRHIATFALFSIFALLIFATVRRNDIWSSEYKLWSDVVAKSPNKVRPRIALGLSLANQNQLSEAVRELQTAYALNQRTASRSQEAYDIAIHEQLASVYERLSDWESAGKHYEALLIYFPHDASLIETYALMYLRSGNSQKGQTLLQKALEENPRSATFHYNLGNLYFSEGNVVLAEQQFREALKLNPDFEEAKHNLQIITGNNTRQ</sequence>
<dbReference type="EMBL" id="MFJF01000015">
    <property type="protein sequence ID" value="OGG06500.1"/>
    <property type="molecule type" value="Genomic_DNA"/>
</dbReference>
<evidence type="ECO:0000313" key="5">
    <source>
        <dbReference type="EMBL" id="OGG06500.1"/>
    </source>
</evidence>
<dbReference type="PANTHER" id="PTHR44227:SF3">
    <property type="entry name" value="PROTEIN O-MANNOSYL-TRANSFERASE TMTC4"/>
    <property type="match status" value="1"/>
</dbReference>
<reference evidence="5 6" key="1">
    <citation type="journal article" date="2016" name="Nat. Commun.">
        <title>Thousands of microbial genomes shed light on interconnected biogeochemical processes in an aquifer system.</title>
        <authorList>
            <person name="Anantharaman K."/>
            <person name="Brown C.T."/>
            <person name="Hug L.A."/>
            <person name="Sharon I."/>
            <person name="Castelle C.J."/>
            <person name="Probst A.J."/>
            <person name="Thomas B.C."/>
            <person name="Singh A."/>
            <person name="Wilkins M.J."/>
            <person name="Karaoz U."/>
            <person name="Brodie E.L."/>
            <person name="Williams K.H."/>
            <person name="Hubbard S.S."/>
            <person name="Banfield J.F."/>
        </authorList>
    </citation>
    <scope>NUCLEOTIDE SEQUENCE [LARGE SCALE GENOMIC DNA]</scope>
</reference>
<evidence type="ECO:0000256" key="1">
    <source>
        <dbReference type="ARBA" id="ARBA00022737"/>
    </source>
</evidence>
<dbReference type="SUPFAM" id="SSF48452">
    <property type="entry name" value="TPR-like"/>
    <property type="match status" value="1"/>
</dbReference>
<protein>
    <submittedName>
        <fullName evidence="5">Uncharacterized protein</fullName>
    </submittedName>
</protein>
<evidence type="ECO:0000256" key="2">
    <source>
        <dbReference type="ARBA" id="ARBA00022803"/>
    </source>
</evidence>
<dbReference type="PROSITE" id="PS50005">
    <property type="entry name" value="TPR"/>
    <property type="match status" value="1"/>
</dbReference>
<feature type="transmembrane region" description="Helical" evidence="4">
    <location>
        <begin position="213"/>
        <end position="231"/>
    </location>
</feature>
<feature type="transmembrane region" description="Helical" evidence="4">
    <location>
        <begin position="317"/>
        <end position="335"/>
    </location>
</feature>
<keyword evidence="2 3" id="KW-0802">TPR repeat</keyword>
<evidence type="ECO:0000256" key="3">
    <source>
        <dbReference type="PROSITE-ProRule" id="PRU00339"/>
    </source>
</evidence>
<feature type="transmembrane region" description="Helical" evidence="4">
    <location>
        <begin position="172"/>
        <end position="201"/>
    </location>
</feature>
<dbReference type="GO" id="GO:0000030">
    <property type="term" value="F:mannosyltransferase activity"/>
    <property type="evidence" value="ECO:0007669"/>
    <property type="project" value="TreeGrafter"/>
</dbReference>
<keyword evidence="1" id="KW-0677">Repeat</keyword>
<keyword evidence="4" id="KW-0812">Transmembrane</keyword>
<dbReference type="GO" id="GO:0030968">
    <property type="term" value="P:endoplasmic reticulum unfolded protein response"/>
    <property type="evidence" value="ECO:0007669"/>
    <property type="project" value="TreeGrafter"/>
</dbReference>
<dbReference type="PROSITE" id="PS50293">
    <property type="entry name" value="TPR_REGION"/>
    <property type="match status" value="1"/>
</dbReference>
<keyword evidence="4" id="KW-1133">Transmembrane helix</keyword>
<feature type="transmembrane region" description="Helical" evidence="4">
    <location>
        <begin position="347"/>
        <end position="365"/>
    </location>
</feature>
<dbReference type="InterPro" id="IPR011990">
    <property type="entry name" value="TPR-like_helical_dom_sf"/>
</dbReference>
<dbReference type="AlphaFoldDB" id="A0A1F5Z211"/>
<feature type="repeat" description="TPR" evidence="3">
    <location>
        <begin position="529"/>
        <end position="562"/>
    </location>
</feature>
<feature type="transmembrane region" description="Helical" evidence="4">
    <location>
        <begin position="114"/>
        <end position="132"/>
    </location>
</feature>
<comment type="caution">
    <text evidence="5">The sequence shown here is derived from an EMBL/GenBank/DDBJ whole genome shotgun (WGS) entry which is preliminary data.</text>
</comment>
<accession>A0A1F5Z211</accession>
<name>A0A1F5Z211_9BACT</name>
<dbReference type="InterPro" id="IPR052346">
    <property type="entry name" value="O-mannosyl-transferase_TMTC"/>
</dbReference>
<organism evidence="5 6">
    <name type="scientific">Candidatus Gottesmanbacteria bacterium RIFCSPHIGHO2_01_FULL_40_15</name>
    <dbReference type="NCBI Taxonomy" id="1798376"/>
    <lineage>
        <taxon>Bacteria</taxon>
        <taxon>Candidatus Gottesmaniibacteriota</taxon>
    </lineage>
</organism>
<proteinExistence type="predicted"/>
<dbReference type="Pfam" id="PF13432">
    <property type="entry name" value="TPR_16"/>
    <property type="match status" value="1"/>
</dbReference>
<evidence type="ECO:0000256" key="4">
    <source>
        <dbReference type="SAM" id="Phobius"/>
    </source>
</evidence>
<dbReference type="InterPro" id="IPR019734">
    <property type="entry name" value="TPR_rpt"/>
</dbReference>
<feature type="transmembrane region" description="Helical" evidence="4">
    <location>
        <begin position="294"/>
        <end position="311"/>
    </location>
</feature>